<feature type="compositionally biased region" description="Gly residues" evidence="1">
    <location>
        <begin position="311"/>
        <end position="323"/>
    </location>
</feature>
<feature type="region of interest" description="Disordered" evidence="1">
    <location>
        <begin position="269"/>
        <end position="323"/>
    </location>
</feature>
<dbReference type="Proteomes" id="UP000041254">
    <property type="component" value="Unassembled WGS sequence"/>
</dbReference>
<proteinExistence type="predicted"/>
<feature type="compositionally biased region" description="Gly residues" evidence="1">
    <location>
        <begin position="275"/>
        <end position="284"/>
    </location>
</feature>
<evidence type="ECO:0000256" key="1">
    <source>
        <dbReference type="SAM" id="MobiDB-lite"/>
    </source>
</evidence>
<dbReference type="AlphaFoldDB" id="A0A0G4FV59"/>
<dbReference type="PhylomeDB" id="A0A0G4FV59"/>
<accession>A0A0G4FV59</accession>
<dbReference type="OMA" id="MQFNGEN"/>
<keyword evidence="3" id="KW-1185">Reference proteome</keyword>
<protein>
    <recommendedName>
        <fullName evidence="4">Lon N-terminal domain-containing protein</fullName>
    </recommendedName>
</protein>
<reference evidence="2 3" key="1">
    <citation type="submission" date="2014-11" db="EMBL/GenBank/DDBJ databases">
        <authorList>
            <person name="Zhu J."/>
            <person name="Qi W."/>
            <person name="Song R."/>
        </authorList>
    </citation>
    <scope>NUCLEOTIDE SEQUENCE [LARGE SCALE GENOMIC DNA]</scope>
</reference>
<evidence type="ECO:0000313" key="3">
    <source>
        <dbReference type="Proteomes" id="UP000041254"/>
    </source>
</evidence>
<gene>
    <name evidence="2" type="ORF">Vbra_4461</name>
</gene>
<dbReference type="InParanoid" id="A0A0G4FV59"/>
<dbReference type="VEuPathDB" id="CryptoDB:Vbra_4461"/>
<dbReference type="OrthoDB" id="363961at2759"/>
<evidence type="ECO:0008006" key="4">
    <source>
        <dbReference type="Google" id="ProtNLM"/>
    </source>
</evidence>
<evidence type="ECO:0000313" key="2">
    <source>
        <dbReference type="EMBL" id="CEM18486.1"/>
    </source>
</evidence>
<dbReference type="FunCoup" id="A0A0G4FV59">
    <property type="interactions" value="32"/>
</dbReference>
<sequence length="323" mass="35841">MLEFPSSWSEGMDFRFFPVFAEELSNEAIPLMLGFEDTLTFQGPNIDSEFDKIVRTPEDVFGVCFFHPQSIQVLPLAVYAKVLEKTPFEVDGQTVLNVKARVVGRVMIEAVKQKQPHIIANVTKIEDKEGLVDPETAKKIIDELMRLHDQCNEVEAELMDRFNKPFTAMNIRLRPSAQETIDTRTADMAIDPISDLQSYVQISSMLMMEHHLLTADKYDAMCMTNTEDRLRFIRDKLRQKQKELLLLKKTPQEEVEKAMKAMQEQLQALQQQQAGGAGGMGGAQGQPAEGMSGVSGPGTTADERPVSPPGAMGGPGQAGGPLI</sequence>
<name>A0A0G4FV59_VITBC</name>
<organism evidence="2 3">
    <name type="scientific">Vitrella brassicaformis (strain CCMP3155)</name>
    <dbReference type="NCBI Taxonomy" id="1169540"/>
    <lineage>
        <taxon>Eukaryota</taxon>
        <taxon>Sar</taxon>
        <taxon>Alveolata</taxon>
        <taxon>Colpodellida</taxon>
        <taxon>Vitrellaceae</taxon>
        <taxon>Vitrella</taxon>
    </lineage>
</organism>
<dbReference type="EMBL" id="CDMY01000501">
    <property type="protein sequence ID" value="CEM18486.1"/>
    <property type="molecule type" value="Genomic_DNA"/>
</dbReference>